<evidence type="ECO:0000313" key="2">
    <source>
        <dbReference type="EMBL" id="TNN23924.1"/>
    </source>
</evidence>
<gene>
    <name evidence="2" type="ORF">EYF80_065953</name>
</gene>
<accession>A0A4Z2E5N9</accession>
<protein>
    <submittedName>
        <fullName evidence="2">Uncharacterized protein</fullName>
    </submittedName>
</protein>
<sequence length="196" mass="21394">MKQEVSAAPRPRLRLLGVSRPKESPEQQQVSGCGRGMRRTLCGSSSSAALLKRALHTPGWPSHATQNHITHDATWGSLPQSLQLLVGLDTFKQIKLSDGEEMLVLLSSRSLSILSVRRRRRVVLTDGARFSSIRPSCDLSLRLMDGARRSDPLPSSPGGGCCCPSHLQPLIHRKAAGRQRDAVTTAMQAFHYPGLN</sequence>
<feature type="region of interest" description="Disordered" evidence="1">
    <location>
        <begin position="1"/>
        <end position="35"/>
    </location>
</feature>
<organism evidence="2 3">
    <name type="scientific">Liparis tanakae</name>
    <name type="common">Tanaka's snailfish</name>
    <dbReference type="NCBI Taxonomy" id="230148"/>
    <lineage>
        <taxon>Eukaryota</taxon>
        <taxon>Metazoa</taxon>
        <taxon>Chordata</taxon>
        <taxon>Craniata</taxon>
        <taxon>Vertebrata</taxon>
        <taxon>Euteleostomi</taxon>
        <taxon>Actinopterygii</taxon>
        <taxon>Neopterygii</taxon>
        <taxon>Teleostei</taxon>
        <taxon>Neoteleostei</taxon>
        <taxon>Acanthomorphata</taxon>
        <taxon>Eupercaria</taxon>
        <taxon>Perciformes</taxon>
        <taxon>Cottioidei</taxon>
        <taxon>Cottales</taxon>
        <taxon>Liparidae</taxon>
        <taxon>Liparis</taxon>
    </lineage>
</organism>
<evidence type="ECO:0000256" key="1">
    <source>
        <dbReference type="SAM" id="MobiDB-lite"/>
    </source>
</evidence>
<proteinExistence type="predicted"/>
<keyword evidence="3" id="KW-1185">Reference proteome</keyword>
<evidence type="ECO:0000313" key="3">
    <source>
        <dbReference type="Proteomes" id="UP000314294"/>
    </source>
</evidence>
<comment type="caution">
    <text evidence="2">The sequence shown here is derived from an EMBL/GenBank/DDBJ whole genome shotgun (WGS) entry which is preliminary data.</text>
</comment>
<name>A0A4Z2E5N9_9TELE</name>
<dbReference type="AlphaFoldDB" id="A0A4Z2E5N9"/>
<reference evidence="2 3" key="1">
    <citation type="submission" date="2019-03" db="EMBL/GenBank/DDBJ databases">
        <title>First draft genome of Liparis tanakae, snailfish: a comprehensive survey of snailfish specific genes.</title>
        <authorList>
            <person name="Kim W."/>
            <person name="Song I."/>
            <person name="Jeong J.-H."/>
            <person name="Kim D."/>
            <person name="Kim S."/>
            <person name="Ryu S."/>
            <person name="Song J.Y."/>
            <person name="Lee S.K."/>
        </authorList>
    </citation>
    <scope>NUCLEOTIDE SEQUENCE [LARGE SCALE GENOMIC DNA]</scope>
    <source>
        <tissue evidence="2">Muscle</tissue>
    </source>
</reference>
<dbReference type="EMBL" id="SRLO01016926">
    <property type="protein sequence ID" value="TNN23924.1"/>
    <property type="molecule type" value="Genomic_DNA"/>
</dbReference>
<dbReference type="Proteomes" id="UP000314294">
    <property type="component" value="Unassembled WGS sequence"/>
</dbReference>